<evidence type="ECO:0000256" key="4">
    <source>
        <dbReference type="ARBA" id="ARBA00023242"/>
    </source>
</evidence>
<feature type="compositionally biased region" description="Polar residues" evidence="6">
    <location>
        <begin position="225"/>
        <end position="234"/>
    </location>
</feature>
<feature type="compositionally biased region" description="Acidic residues" evidence="6">
    <location>
        <begin position="433"/>
        <end position="474"/>
    </location>
</feature>
<accession>A0A2N5W4F1</accession>
<comment type="subcellular location">
    <subcellularLocation>
        <location evidence="1">Nucleus</location>
    </subcellularLocation>
</comment>
<dbReference type="Proteomes" id="UP000235388">
    <property type="component" value="Unassembled WGS sequence"/>
</dbReference>
<dbReference type="InterPro" id="IPR000504">
    <property type="entry name" value="RRM_dom"/>
</dbReference>
<dbReference type="EMBL" id="PGCJ01000014">
    <property type="protein sequence ID" value="PLW57080.1"/>
    <property type="molecule type" value="Genomic_DNA"/>
</dbReference>
<dbReference type="GO" id="GO:0003729">
    <property type="term" value="F:mRNA binding"/>
    <property type="evidence" value="ECO:0007669"/>
    <property type="project" value="TreeGrafter"/>
</dbReference>
<feature type="compositionally biased region" description="Acidic residues" evidence="6">
    <location>
        <begin position="204"/>
        <end position="214"/>
    </location>
</feature>
<feature type="compositionally biased region" description="Basic residues" evidence="6">
    <location>
        <begin position="133"/>
        <end position="147"/>
    </location>
</feature>
<evidence type="ECO:0000313" key="9">
    <source>
        <dbReference type="Proteomes" id="UP000235388"/>
    </source>
</evidence>
<feature type="compositionally biased region" description="Basic and acidic residues" evidence="6">
    <location>
        <begin position="16"/>
        <end position="31"/>
    </location>
</feature>
<dbReference type="PROSITE" id="PS50102">
    <property type="entry name" value="RRM"/>
    <property type="match status" value="3"/>
</dbReference>
<gene>
    <name evidence="8" type="ORF">PCANC_01892</name>
</gene>
<feature type="region of interest" description="Disordered" evidence="6">
    <location>
        <begin position="430"/>
        <end position="507"/>
    </location>
</feature>
<evidence type="ECO:0000256" key="5">
    <source>
        <dbReference type="PROSITE-ProRule" id="PRU00176"/>
    </source>
</evidence>
<evidence type="ECO:0000256" key="6">
    <source>
        <dbReference type="SAM" id="MobiDB-lite"/>
    </source>
</evidence>
<reference evidence="8 9" key="1">
    <citation type="submission" date="2017-11" db="EMBL/GenBank/DDBJ databases">
        <title>De novo assembly and phasing of dikaryotic genomes from two isolates of Puccinia coronata f. sp. avenae, the causal agent of oat crown rust.</title>
        <authorList>
            <person name="Miller M.E."/>
            <person name="Zhang Y."/>
            <person name="Omidvar V."/>
            <person name="Sperschneider J."/>
            <person name="Schwessinger B."/>
            <person name="Raley C."/>
            <person name="Palmer J.M."/>
            <person name="Garnica D."/>
            <person name="Upadhyaya N."/>
            <person name="Rathjen J."/>
            <person name="Taylor J.M."/>
            <person name="Park R.F."/>
            <person name="Dodds P.N."/>
            <person name="Hirsch C.D."/>
            <person name="Kianian S.F."/>
            <person name="Figueroa M."/>
        </authorList>
    </citation>
    <scope>NUCLEOTIDE SEQUENCE [LARGE SCALE GENOMIC DNA]</scope>
    <source>
        <strain evidence="8">12NC29</strain>
    </source>
</reference>
<dbReference type="PANTHER" id="PTHR48039">
    <property type="entry name" value="RNA-BINDING MOTIF PROTEIN 14B"/>
    <property type="match status" value="1"/>
</dbReference>
<dbReference type="STRING" id="200324.A0A2N5W4F1"/>
<proteinExistence type="predicted"/>
<feature type="compositionally biased region" description="Basic residues" evidence="6">
    <location>
        <begin position="1040"/>
        <end position="1052"/>
    </location>
</feature>
<evidence type="ECO:0000256" key="2">
    <source>
        <dbReference type="ARBA" id="ARBA00022737"/>
    </source>
</evidence>
<keyword evidence="9" id="KW-1185">Reference proteome</keyword>
<feature type="domain" description="RRM" evidence="7">
    <location>
        <begin position="508"/>
        <end position="631"/>
    </location>
</feature>
<dbReference type="FunFam" id="3.30.70.330:FF:000406">
    <property type="entry name" value="Related to Nucleolar protein NOP4"/>
    <property type="match status" value="1"/>
</dbReference>
<feature type="region of interest" description="Disordered" evidence="6">
    <location>
        <begin position="395"/>
        <end position="415"/>
    </location>
</feature>
<protein>
    <recommendedName>
        <fullName evidence="7">RRM domain-containing protein</fullName>
    </recommendedName>
</protein>
<feature type="region of interest" description="Disordered" evidence="6">
    <location>
        <begin position="1"/>
        <end position="44"/>
    </location>
</feature>
<keyword evidence="2" id="KW-0677">Repeat</keyword>
<dbReference type="SUPFAM" id="SSF54928">
    <property type="entry name" value="RNA-binding domain, RBD"/>
    <property type="match status" value="2"/>
</dbReference>
<organism evidence="8 9">
    <name type="scientific">Puccinia coronata f. sp. avenae</name>
    <dbReference type="NCBI Taxonomy" id="200324"/>
    <lineage>
        <taxon>Eukaryota</taxon>
        <taxon>Fungi</taxon>
        <taxon>Dikarya</taxon>
        <taxon>Basidiomycota</taxon>
        <taxon>Pucciniomycotina</taxon>
        <taxon>Pucciniomycetes</taxon>
        <taxon>Pucciniales</taxon>
        <taxon>Pucciniaceae</taxon>
        <taxon>Puccinia</taxon>
    </lineage>
</organism>
<feature type="region of interest" description="Disordered" evidence="6">
    <location>
        <begin position="105"/>
        <end position="235"/>
    </location>
</feature>
<keyword evidence="4" id="KW-0539">Nucleus</keyword>
<feature type="region of interest" description="Disordered" evidence="6">
    <location>
        <begin position="825"/>
        <end position="930"/>
    </location>
</feature>
<feature type="domain" description="RRM" evidence="7">
    <location>
        <begin position="312"/>
        <end position="395"/>
    </location>
</feature>
<dbReference type="AlphaFoldDB" id="A0A2N5W4F1"/>
<dbReference type="SMART" id="SM00360">
    <property type="entry name" value="RRM"/>
    <property type="match status" value="5"/>
</dbReference>
<feature type="compositionally biased region" description="Basic and acidic residues" evidence="6">
    <location>
        <begin position="919"/>
        <end position="929"/>
    </location>
</feature>
<feature type="compositionally biased region" description="Basic and acidic residues" evidence="6">
    <location>
        <begin position="875"/>
        <end position="906"/>
    </location>
</feature>
<dbReference type="OrthoDB" id="267048at2759"/>
<feature type="compositionally biased region" description="Basic and acidic residues" evidence="6">
    <location>
        <begin position="953"/>
        <end position="971"/>
    </location>
</feature>
<evidence type="ECO:0000256" key="1">
    <source>
        <dbReference type="ARBA" id="ARBA00004123"/>
    </source>
</evidence>
<evidence type="ECO:0000259" key="7">
    <source>
        <dbReference type="PROSITE" id="PS50102"/>
    </source>
</evidence>
<dbReference type="GO" id="GO:0005730">
    <property type="term" value="C:nucleolus"/>
    <property type="evidence" value="ECO:0007669"/>
    <property type="project" value="TreeGrafter"/>
</dbReference>
<feature type="region of interest" description="Disordered" evidence="6">
    <location>
        <begin position="943"/>
        <end position="1052"/>
    </location>
</feature>
<name>A0A2N5W4F1_9BASI</name>
<dbReference type="Gene3D" id="3.30.70.330">
    <property type="match status" value="5"/>
</dbReference>
<dbReference type="InterPro" id="IPR051945">
    <property type="entry name" value="RRM_MRD1_RNA_proc_ribogen"/>
</dbReference>
<dbReference type="InterPro" id="IPR035979">
    <property type="entry name" value="RBD_domain_sf"/>
</dbReference>
<keyword evidence="3 5" id="KW-0694">RNA-binding</keyword>
<feature type="compositionally biased region" description="Polar residues" evidence="6">
    <location>
        <begin position="1016"/>
        <end position="1034"/>
    </location>
</feature>
<feature type="domain" description="RRM" evidence="7">
    <location>
        <begin position="44"/>
        <end position="123"/>
    </location>
</feature>
<evidence type="ECO:0000256" key="3">
    <source>
        <dbReference type="ARBA" id="ARBA00022884"/>
    </source>
</evidence>
<dbReference type="InterPro" id="IPR012677">
    <property type="entry name" value="Nucleotide-bd_a/b_plait_sf"/>
</dbReference>
<feature type="compositionally biased region" description="Basic and acidic residues" evidence="6">
    <location>
        <begin position="846"/>
        <end position="863"/>
    </location>
</feature>
<feature type="compositionally biased region" description="Low complexity" evidence="6">
    <location>
        <begin position="475"/>
        <end position="487"/>
    </location>
</feature>
<sequence length="1052" mass="117661">MESNPIPPKNKAKSSKPLDSHEPARTTKADGDVEPDSGDPKTTTTLFISKLGDSVDSAKLLEHASSIGPVRDAFVVSDPVKAKSRGFGYVRFVLRDDAETALKDGLGEFEGQNQSPLVTWAKPKLNPEERAQKKLQKPKPQAQKRARSNPGGLSESEESAAKKKKNNPLSHVKKDPFSNRIVVVQGLPIPPVNEGNDPSKEQKEDAEESEEEHEEAQRKTDDDPQSQPGKSITSKALYKKAKKLGKLESVKYPVPFPPSPSSTCAHLIFQDATSAAIAQKKLHGHIFKGHYLTTALKSRLDATTRLGHAFGGRLIIRNLQFDLTEQDLRYLFAPFGALHSIDIPTTAVEGKPTPRGRGFAFVWMLNEADAGRAIEGLNGKKVYAGVSLEAIQKETDNEKKSAKRKREKATDSTERGRVIAVDWALSKQKYEEAEGAEDQDQDQESNEDDEGDDSEDDDDDDSSGSENEDDEDESASVSSDNSDAQSGSRDEEEDETGRKSQTNKDQGTTLFVRNLSFEATEQELHTLFRPFGPLRYARIVMDPKLGRSRGTGFVCLWNKEDAEKVLNLVRKLESEGFGHGPPAANGLPSLLQPDPSSSLASRLSLHGRVLGISEAVSRDQAEKLRIDRDKSGACKDKRRLYLMREGVIFPNSDEAKNLHPADLAARQQSFDQRKALLRSNLSLYISFTRLSLRQLPLYVSERCLKRLARHALDQWRKEVKAGKRAELTEEELEREVTLEKKIPEKKSESKKKKEIKSKVKQVKILRTTEKTDGTTGLGKSKGYGFLEMESHADALRVLRWANANPVVDRLLREWTCEEIERSIQQNGAVNDEEEDENPKNKKAKKTGQDKDSSKINKVKKNDQNNDSSSKNTKSKPSDPKMDEKRIEKLQSKLNELRSELETLDNRSKKHAAKPPVGHQDSKNKSDLAHIKPHRMLIIEFAIENAQTVKKRLERKEKMREKDVKKRDETTNDKTTSIGHGKGDDDKGRPKHHGQSHSKNSADQKKNSRQRKLRVSSAATEENPSESAEKNSQSKLGRIISQKRKSKKLKRGS</sequence>
<comment type="caution">
    <text evidence="8">The sequence shown here is derived from an EMBL/GenBank/DDBJ whole genome shotgun (WGS) entry which is preliminary data.</text>
</comment>
<dbReference type="PANTHER" id="PTHR48039:SF5">
    <property type="entry name" value="RNA-BINDING PROTEIN 28"/>
    <property type="match status" value="1"/>
</dbReference>
<dbReference type="Pfam" id="PF00076">
    <property type="entry name" value="RRM_1"/>
    <property type="match status" value="3"/>
</dbReference>
<evidence type="ECO:0000313" key="8">
    <source>
        <dbReference type="EMBL" id="PLW57080.1"/>
    </source>
</evidence>